<evidence type="ECO:0000313" key="1">
    <source>
        <dbReference type="EMBL" id="KAI3733060.1"/>
    </source>
</evidence>
<keyword evidence="2" id="KW-1185">Reference proteome</keyword>
<reference evidence="1 2" key="2">
    <citation type="journal article" date="2022" name="Mol. Ecol. Resour.">
        <title>The genomes of chicory, endive, great burdock and yacon provide insights into Asteraceae paleo-polyploidization history and plant inulin production.</title>
        <authorList>
            <person name="Fan W."/>
            <person name="Wang S."/>
            <person name="Wang H."/>
            <person name="Wang A."/>
            <person name="Jiang F."/>
            <person name="Liu H."/>
            <person name="Zhao H."/>
            <person name="Xu D."/>
            <person name="Zhang Y."/>
        </authorList>
    </citation>
    <scope>NUCLEOTIDE SEQUENCE [LARGE SCALE GENOMIC DNA]</scope>
    <source>
        <strain evidence="2">cv. Yunnan</strain>
        <tissue evidence="1">Leaves</tissue>
    </source>
</reference>
<dbReference type="EMBL" id="CM042038">
    <property type="protein sequence ID" value="KAI3733060.1"/>
    <property type="molecule type" value="Genomic_DNA"/>
</dbReference>
<comment type="caution">
    <text evidence="1">The sequence shown here is derived from an EMBL/GenBank/DDBJ whole genome shotgun (WGS) entry which is preliminary data.</text>
</comment>
<name>A0ACB9CFN2_9ASTR</name>
<organism evidence="1 2">
    <name type="scientific">Smallanthus sonchifolius</name>
    <dbReference type="NCBI Taxonomy" id="185202"/>
    <lineage>
        <taxon>Eukaryota</taxon>
        <taxon>Viridiplantae</taxon>
        <taxon>Streptophyta</taxon>
        <taxon>Embryophyta</taxon>
        <taxon>Tracheophyta</taxon>
        <taxon>Spermatophyta</taxon>
        <taxon>Magnoliopsida</taxon>
        <taxon>eudicotyledons</taxon>
        <taxon>Gunneridae</taxon>
        <taxon>Pentapetalae</taxon>
        <taxon>asterids</taxon>
        <taxon>campanulids</taxon>
        <taxon>Asterales</taxon>
        <taxon>Asteraceae</taxon>
        <taxon>Asteroideae</taxon>
        <taxon>Heliantheae alliance</taxon>
        <taxon>Millerieae</taxon>
        <taxon>Smallanthus</taxon>
    </lineage>
</organism>
<evidence type="ECO:0000313" key="2">
    <source>
        <dbReference type="Proteomes" id="UP001056120"/>
    </source>
</evidence>
<gene>
    <name evidence="1" type="ORF">L1987_64277</name>
</gene>
<dbReference type="Proteomes" id="UP001056120">
    <property type="component" value="Linkage Group LG21"/>
</dbReference>
<protein>
    <submittedName>
        <fullName evidence="1">Uncharacterized protein</fullName>
    </submittedName>
</protein>
<sequence length="267" mass="30728">MEDYHLLDVRKDVVLKLKELIKDLTEMNMLAERRLLQLCERSTEIKEELITLNLKFVDLCNRTSQYPMPILPYEMFGDFMIMVHPYLVFDGDTEGWCHAVGQQARFNSIVTPPWRRVFGNAQESIQEYTLEFMASFNFRTSNLDFRDEDVLTFRSWIAKLYEYHHEPLHGTSGPPPGLLDLSICAGMGMITYLPDGQACFQDSKGKVWDPKDPDQVIMDLDIQNSPQRQHSSHFEPGTSSSQAVGFPFMMDLYESIQTVCTYAAALS</sequence>
<reference evidence="2" key="1">
    <citation type="journal article" date="2022" name="Mol. Ecol. Resour.">
        <title>The genomes of chicory, endive, great burdock and yacon provide insights into Asteraceae palaeo-polyploidization history and plant inulin production.</title>
        <authorList>
            <person name="Fan W."/>
            <person name="Wang S."/>
            <person name="Wang H."/>
            <person name="Wang A."/>
            <person name="Jiang F."/>
            <person name="Liu H."/>
            <person name="Zhao H."/>
            <person name="Xu D."/>
            <person name="Zhang Y."/>
        </authorList>
    </citation>
    <scope>NUCLEOTIDE SEQUENCE [LARGE SCALE GENOMIC DNA]</scope>
    <source>
        <strain evidence="2">cv. Yunnan</strain>
    </source>
</reference>
<accession>A0ACB9CFN2</accession>
<proteinExistence type="predicted"/>